<dbReference type="Proteomes" id="UP000186156">
    <property type="component" value="Unassembled WGS sequence"/>
</dbReference>
<keyword evidence="9" id="KW-0482">Metalloprotease</keyword>
<accession>A0A1N7MDM9</accession>
<dbReference type="EMBL" id="FTOO01000005">
    <property type="protein sequence ID" value="SIS84193.1"/>
    <property type="molecule type" value="Genomic_DNA"/>
</dbReference>
<dbReference type="OrthoDB" id="9803993at2"/>
<keyword evidence="5 10" id="KW-0031">Aminopeptidase</keyword>
<dbReference type="InterPro" id="IPR000787">
    <property type="entry name" value="Peptidase_M29"/>
</dbReference>
<dbReference type="InterPro" id="IPR035097">
    <property type="entry name" value="M29_N-terminal"/>
</dbReference>
<evidence type="ECO:0000256" key="7">
    <source>
        <dbReference type="ARBA" id="ARBA00022723"/>
    </source>
</evidence>
<dbReference type="SUPFAM" id="SSF144052">
    <property type="entry name" value="Thermophilic metalloprotease-like"/>
    <property type="match status" value="1"/>
</dbReference>
<keyword evidence="8" id="KW-0378">Hydrolase</keyword>
<evidence type="ECO:0000313" key="11">
    <source>
        <dbReference type="Proteomes" id="UP000186156"/>
    </source>
</evidence>
<sequence>MIEQMRKYAELIVRVGVNLQPGQPLVIGFGSRQVYPDQVPFARLLAQAAYDAGASYVHIDWGDEWWLRETVKRADLAVLRARAKWQVQWVEQLAEMGAAYIAMPASDPALFAGIPRDRVEQAERAVREAFRPFDNERTNDRHRWTLASAPTQAWADAVHPELPREERFQALWRDILQASRATGDNPVADWEVHIGNLKRRAAWLNGLNIHALHYRAPGTDLTIELAPGHYFEAAGHPDVKGLRFVANIPTEEVFTAPKKTGVNGTVTSTMPLNHGGSLIEGIRLRFENGRIVEYSADKGEDALKAIIEADEGSHYLGEVALVPVDSPIAQMNRIFYNTLFDENASCHLAIGRAYPLIEGGHQLAHEDWEAHGLNDSLMHVDFMIGSPDLDIDAQLKDGRTVPIFRGGRWASEA</sequence>
<evidence type="ECO:0000256" key="8">
    <source>
        <dbReference type="ARBA" id="ARBA00022801"/>
    </source>
</evidence>
<comment type="cofactor">
    <cofactor evidence="1">
        <name>Co(2+)</name>
        <dbReference type="ChEBI" id="CHEBI:48828"/>
    </cofactor>
</comment>
<dbReference type="RefSeq" id="WP_084182527.1">
    <property type="nucleotide sequence ID" value="NZ_FTOO01000005.1"/>
</dbReference>
<dbReference type="InterPro" id="IPR052170">
    <property type="entry name" value="M29_Exopeptidase"/>
</dbReference>
<dbReference type="Pfam" id="PF02073">
    <property type="entry name" value="Peptidase_M29"/>
    <property type="match status" value="1"/>
</dbReference>
<evidence type="ECO:0000256" key="2">
    <source>
        <dbReference type="ARBA" id="ARBA00001946"/>
    </source>
</evidence>
<evidence type="ECO:0000256" key="3">
    <source>
        <dbReference type="ARBA" id="ARBA00001947"/>
    </source>
</evidence>
<dbReference type="STRING" id="252246.SAMN05421799_10572"/>
<comment type="similarity">
    <text evidence="4">Belongs to the peptidase M29 family.</text>
</comment>
<dbReference type="PANTHER" id="PTHR34448:SF3">
    <property type="entry name" value="AMINOPEPTIDASE AMPS"/>
    <property type="match status" value="1"/>
</dbReference>
<evidence type="ECO:0000256" key="4">
    <source>
        <dbReference type="ARBA" id="ARBA00008236"/>
    </source>
</evidence>
<evidence type="ECO:0000256" key="6">
    <source>
        <dbReference type="ARBA" id="ARBA00022670"/>
    </source>
</evidence>
<evidence type="ECO:0000256" key="1">
    <source>
        <dbReference type="ARBA" id="ARBA00001941"/>
    </source>
</evidence>
<organism evidence="10 11">
    <name type="scientific">Alicyclobacillus vulcanalis</name>
    <dbReference type="NCBI Taxonomy" id="252246"/>
    <lineage>
        <taxon>Bacteria</taxon>
        <taxon>Bacillati</taxon>
        <taxon>Bacillota</taxon>
        <taxon>Bacilli</taxon>
        <taxon>Bacillales</taxon>
        <taxon>Alicyclobacillaceae</taxon>
        <taxon>Alicyclobacillus</taxon>
    </lineage>
</organism>
<protein>
    <submittedName>
        <fullName evidence="10">Aminopeptidase</fullName>
    </submittedName>
</protein>
<dbReference type="PANTHER" id="PTHR34448">
    <property type="entry name" value="AMINOPEPTIDASE"/>
    <property type="match status" value="1"/>
</dbReference>
<dbReference type="GO" id="GO:0008237">
    <property type="term" value="F:metallopeptidase activity"/>
    <property type="evidence" value="ECO:0007669"/>
    <property type="project" value="UniProtKB-KW"/>
</dbReference>
<dbReference type="PRINTS" id="PR00919">
    <property type="entry name" value="THERMOPTASE"/>
</dbReference>
<keyword evidence="7" id="KW-0479">Metal-binding</keyword>
<keyword evidence="11" id="KW-1185">Reference proteome</keyword>
<dbReference type="GO" id="GO:0046872">
    <property type="term" value="F:metal ion binding"/>
    <property type="evidence" value="ECO:0007669"/>
    <property type="project" value="UniProtKB-KW"/>
</dbReference>
<proteinExistence type="inferred from homology"/>
<reference evidence="11" key="1">
    <citation type="submission" date="2017-01" db="EMBL/GenBank/DDBJ databases">
        <authorList>
            <person name="Varghese N."/>
            <person name="Submissions S."/>
        </authorList>
    </citation>
    <scope>NUCLEOTIDE SEQUENCE [LARGE SCALE GENOMIC DNA]</scope>
    <source>
        <strain evidence="11">DSM 16176</strain>
    </source>
</reference>
<evidence type="ECO:0000313" key="10">
    <source>
        <dbReference type="EMBL" id="SIS84193.1"/>
    </source>
</evidence>
<keyword evidence="6" id="KW-0645">Protease</keyword>
<evidence type="ECO:0000256" key="9">
    <source>
        <dbReference type="ARBA" id="ARBA00023049"/>
    </source>
</evidence>
<dbReference type="Gene3D" id="3.40.1830.10">
    <property type="entry name" value="Thermophilic metalloprotease (M29)"/>
    <property type="match status" value="1"/>
</dbReference>
<gene>
    <name evidence="10" type="ORF">SAMN05421799_10572</name>
</gene>
<comment type="cofactor">
    <cofactor evidence="2">
        <name>Mg(2+)</name>
        <dbReference type="ChEBI" id="CHEBI:18420"/>
    </cofactor>
</comment>
<name>A0A1N7MDM9_9BACL</name>
<comment type="cofactor">
    <cofactor evidence="3">
        <name>Zn(2+)</name>
        <dbReference type="ChEBI" id="CHEBI:29105"/>
    </cofactor>
</comment>
<dbReference type="GO" id="GO:0004177">
    <property type="term" value="F:aminopeptidase activity"/>
    <property type="evidence" value="ECO:0007669"/>
    <property type="project" value="UniProtKB-KW"/>
</dbReference>
<dbReference type="GO" id="GO:0006508">
    <property type="term" value="P:proteolysis"/>
    <property type="evidence" value="ECO:0007669"/>
    <property type="project" value="UniProtKB-KW"/>
</dbReference>
<evidence type="ECO:0000256" key="5">
    <source>
        <dbReference type="ARBA" id="ARBA00022438"/>
    </source>
</evidence>
<dbReference type="AlphaFoldDB" id="A0A1N7MDM9"/>